<organism evidence="2 3">
    <name type="scientific">Candidatus Portnoybacteria bacterium CG02_land_8_20_14_3_00_45_8</name>
    <dbReference type="NCBI Taxonomy" id="1974807"/>
    <lineage>
        <taxon>Bacteria</taxon>
        <taxon>Candidatus Portnoyibacteriota</taxon>
    </lineage>
</organism>
<dbReference type="AlphaFoldDB" id="A0A2M7D6F4"/>
<protein>
    <submittedName>
        <fullName evidence="2">Uncharacterized protein</fullName>
    </submittedName>
</protein>
<keyword evidence="1" id="KW-0472">Membrane</keyword>
<evidence type="ECO:0000256" key="1">
    <source>
        <dbReference type="SAM" id="Phobius"/>
    </source>
</evidence>
<dbReference type="EMBL" id="PEUE01000030">
    <property type="protein sequence ID" value="PIV38608.1"/>
    <property type="molecule type" value="Genomic_DNA"/>
</dbReference>
<name>A0A2M7D6F4_9BACT</name>
<dbReference type="Proteomes" id="UP000229247">
    <property type="component" value="Unassembled WGS sequence"/>
</dbReference>
<proteinExistence type="predicted"/>
<evidence type="ECO:0000313" key="3">
    <source>
        <dbReference type="Proteomes" id="UP000229247"/>
    </source>
</evidence>
<feature type="transmembrane region" description="Helical" evidence="1">
    <location>
        <begin position="48"/>
        <end position="69"/>
    </location>
</feature>
<comment type="caution">
    <text evidence="2">The sequence shown here is derived from an EMBL/GenBank/DDBJ whole genome shotgun (WGS) entry which is preliminary data.</text>
</comment>
<gene>
    <name evidence="2" type="ORF">COS30_01155</name>
</gene>
<accession>A0A2M7D6F4</accession>
<feature type="transmembrane region" description="Helical" evidence="1">
    <location>
        <begin position="20"/>
        <end position="42"/>
    </location>
</feature>
<keyword evidence="1" id="KW-1133">Transmembrane helix</keyword>
<sequence>MPNEVEISLVQANELRHYELFQWLVALLLPVAVGFWTAYFTGGKTQELFWSALIFSATSLLFVALVFVYRKKVFHGSIKKPHF</sequence>
<keyword evidence="1" id="KW-0812">Transmembrane</keyword>
<reference evidence="3" key="1">
    <citation type="submission" date="2017-09" db="EMBL/GenBank/DDBJ databases">
        <title>Depth-based differentiation of microbial function through sediment-hosted aquifers and enrichment of novel symbionts in the deep terrestrial subsurface.</title>
        <authorList>
            <person name="Probst A.J."/>
            <person name="Ladd B."/>
            <person name="Jarett J.K."/>
            <person name="Geller-Mcgrath D.E."/>
            <person name="Sieber C.M.K."/>
            <person name="Emerson J.B."/>
            <person name="Anantharaman K."/>
            <person name="Thomas B.C."/>
            <person name="Malmstrom R."/>
            <person name="Stieglmeier M."/>
            <person name="Klingl A."/>
            <person name="Woyke T."/>
            <person name="Ryan C.M."/>
            <person name="Banfield J.F."/>
        </authorList>
    </citation>
    <scope>NUCLEOTIDE SEQUENCE [LARGE SCALE GENOMIC DNA]</scope>
</reference>
<evidence type="ECO:0000313" key="2">
    <source>
        <dbReference type="EMBL" id="PIV38608.1"/>
    </source>
</evidence>